<gene>
    <name evidence="1" type="ORF">ADUPG1_013795</name>
</gene>
<evidence type="ECO:0000313" key="2">
    <source>
        <dbReference type="Proteomes" id="UP001057375"/>
    </source>
</evidence>
<dbReference type="EMBL" id="BQXS01012737">
    <property type="protein sequence ID" value="GKT27366.1"/>
    <property type="molecule type" value="Genomic_DNA"/>
</dbReference>
<proteinExistence type="predicted"/>
<evidence type="ECO:0000313" key="1">
    <source>
        <dbReference type="EMBL" id="GKT27366.1"/>
    </source>
</evidence>
<reference evidence="1" key="1">
    <citation type="submission" date="2022-03" db="EMBL/GenBank/DDBJ databases">
        <title>Draft genome sequence of Aduncisulcus paluster, a free-living microaerophilic Fornicata.</title>
        <authorList>
            <person name="Yuyama I."/>
            <person name="Kume K."/>
            <person name="Tamura T."/>
            <person name="Inagaki Y."/>
            <person name="Hashimoto T."/>
        </authorList>
    </citation>
    <scope>NUCLEOTIDE SEQUENCE</scope>
    <source>
        <strain evidence="1">NY0171</strain>
    </source>
</reference>
<keyword evidence="2" id="KW-1185">Reference proteome</keyword>
<protein>
    <submittedName>
        <fullName evidence="1">Uncharacterized protein</fullName>
    </submittedName>
</protein>
<sequence>MPADCSQFVDVIIPISWDGSSSKWLEGERSVTTASSIFQGPGDADGDQLGQSTSKRNSLFVEVDKDVFVSTQTSSHFRNLLSRSPTKGEINLYNDVCVESDKDALNLCVGLNQSLFTTLCKIVRKEREDVFASLPVDSGRTSISLSSIEDYILVGSKDLGCKKYVGSKDASFIEEICDMLALNVQIAKGLGDALKLMCQGSRKEG</sequence>
<comment type="caution">
    <text evidence="1">The sequence shown here is derived from an EMBL/GenBank/DDBJ whole genome shotgun (WGS) entry which is preliminary data.</text>
</comment>
<accession>A0ABQ5K472</accession>
<organism evidence="1 2">
    <name type="scientific">Aduncisulcus paluster</name>
    <dbReference type="NCBI Taxonomy" id="2918883"/>
    <lineage>
        <taxon>Eukaryota</taxon>
        <taxon>Metamonada</taxon>
        <taxon>Carpediemonas-like organisms</taxon>
        <taxon>Aduncisulcus</taxon>
    </lineage>
</organism>
<dbReference type="Proteomes" id="UP001057375">
    <property type="component" value="Unassembled WGS sequence"/>
</dbReference>
<name>A0ABQ5K472_9EUKA</name>